<evidence type="ECO:0000256" key="4">
    <source>
        <dbReference type="ARBA" id="ARBA00023125"/>
    </source>
</evidence>
<proteinExistence type="inferred from homology"/>
<feature type="domain" description="RNA polymerase sigma factor 70 region 4 type 2" evidence="7">
    <location>
        <begin position="121"/>
        <end position="172"/>
    </location>
</feature>
<dbReference type="SUPFAM" id="SSF88946">
    <property type="entry name" value="Sigma2 domain of RNA polymerase sigma factors"/>
    <property type="match status" value="1"/>
</dbReference>
<dbReference type="NCBIfam" id="TIGR02937">
    <property type="entry name" value="sigma70-ECF"/>
    <property type="match status" value="1"/>
</dbReference>
<accession>A0A538UDF6</accession>
<comment type="similarity">
    <text evidence="1">Belongs to the sigma-70 factor family. ECF subfamily.</text>
</comment>
<dbReference type="InterPro" id="IPR039425">
    <property type="entry name" value="RNA_pol_sigma-70-like"/>
</dbReference>
<comment type="caution">
    <text evidence="8">The sequence shown here is derived from an EMBL/GenBank/DDBJ whole genome shotgun (WGS) entry which is preliminary data.</text>
</comment>
<dbReference type="InterPro" id="IPR007627">
    <property type="entry name" value="RNA_pol_sigma70_r2"/>
</dbReference>
<evidence type="ECO:0000256" key="1">
    <source>
        <dbReference type="ARBA" id="ARBA00010641"/>
    </source>
</evidence>
<dbReference type="InterPro" id="IPR013325">
    <property type="entry name" value="RNA_pol_sigma_r2"/>
</dbReference>
<dbReference type="Gene3D" id="1.10.1740.10">
    <property type="match status" value="1"/>
</dbReference>
<protein>
    <submittedName>
        <fullName evidence="8">Sigma-70 family RNA polymerase sigma factor</fullName>
    </submittedName>
</protein>
<evidence type="ECO:0000259" key="7">
    <source>
        <dbReference type="Pfam" id="PF08281"/>
    </source>
</evidence>
<dbReference type="InterPro" id="IPR014284">
    <property type="entry name" value="RNA_pol_sigma-70_dom"/>
</dbReference>
<dbReference type="PANTHER" id="PTHR43133">
    <property type="entry name" value="RNA POLYMERASE ECF-TYPE SIGMA FACTO"/>
    <property type="match status" value="1"/>
</dbReference>
<dbReference type="AlphaFoldDB" id="A0A538UDF6"/>
<evidence type="ECO:0000259" key="6">
    <source>
        <dbReference type="Pfam" id="PF04542"/>
    </source>
</evidence>
<evidence type="ECO:0000256" key="2">
    <source>
        <dbReference type="ARBA" id="ARBA00023015"/>
    </source>
</evidence>
<dbReference type="GO" id="GO:0006352">
    <property type="term" value="P:DNA-templated transcription initiation"/>
    <property type="evidence" value="ECO:0007669"/>
    <property type="project" value="InterPro"/>
</dbReference>
<keyword evidence="3" id="KW-0731">Sigma factor</keyword>
<dbReference type="CDD" id="cd06171">
    <property type="entry name" value="Sigma70_r4"/>
    <property type="match status" value="1"/>
</dbReference>
<dbReference type="Gene3D" id="1.10.10.10">
    <property type="entry name" value="Winged helix-like DNA-binding domain superfamily/Winged helix DNA-binding domain"/>
    <property type="match status" value="1"/>
</dbReference>
<gene>
    <name evidence="8" type="ORF">E6K81_02300</name>
</gene>
<reference evidence="8 9" key="1">
    <citation type="journal article" date="2019" name="Nat. Microbiol.">
        <title>Mediterranean grassland soil C-N compound turnover is dependent on rainfall and depth, and is mediated by genomically divergent microorganisms.</title>
        <authorList>
            <person name="Diamond S."/>
            <person name="Andeer P.F."/>
            <person name="Li Z."/>
            <person name="Crits-Christoph A."/>
            <person name="Burstein D."/>
            <person name="Anantharaman K."/>
            <person name="Lane K.R."/>
            <person name="Thomas B.C."/>
            <person name="Pan C."/>
            <person name="Northen T.R."/>
            <person name="Banfield J.F."/>
        </authorList>
    </citation>
    <scope>NUCLEOTIDE SEQUENCE [LARGE SCALE GENOMIC DNA]</scope>
    <source>
        <strain evidence="8">WS_11</strain>
    </source>
</reference>
<dbReference type="Pfam" id="PF04542">
    <property type="entry name" value="Sigma70_r2"/>
    <property type="match status" value="1"/>
</dbReference>
<dbReference type="InterPro" id="IPR013249">
    <property type="entry name" value="RNA_pol_sigma70_r4_t2"/>
</dbReference>
<evidence type="ECO:0000256" key="3">
    <source>
        <dbReference type="ARBA" id="ARBA00023082"/>
    </source>
</evidence>
<evidence type="ECO:0000256" key="5">
    <source>
        <dbReference type="ARBA" id="ARBA00023163"/>
    </source>
</evidence>
<dbReference type="InterPro" id="IPR013324">
    <property type="entry name" value="RNA_pol_sigma_r3/r4-like"/>
</dbReference>
<feature type="domain" description="RNA polymerase sigma-70 region 2" evidence="6">
    <location>
        <begin position="29"/>
        <end position="93"/>
    </location>
</feature>
<dbReference type="GO" id="GO:0003677">
    <property type="term" value="F:DNA binding"/>
    <property type="evidence" value="ECO:0007669"/>
    <property type="project" value="UniProtKB-KW"/>
</dbReference>
<keyword evidence="5" id="KW-0804">Transcription</keyword>
<keyword evidence="2" id="KW-0805">Transcription regulation</keyword>
<evidence type="ECO:0000313" key="8">
    <source>
        <dbReference type="EMBL" id="TMQ73890.1"/>
    </source>
</evidence>
<dbReference type="PANTHER" id="PTHR43133:SF8">
    <property type="entry name" value="RNA POLYMERASE SIGMA FACTOR HI_1459-RELATED"/>
    <property type="match status" value="1"/>
</dbReference>
<keyword evidence="4" id="KW-0238">DNA-binding</keyword>
<dbReference type="EMBL" id="VBPB01000033">
    <property type="protein sequence ID" value="TMQ73890.1"/>
    <property type="molecule type" value="Genomic_DNA"/>
</dbReference>
<organism evidence="8 9">
    <name type="scientific">Eiseniibacteriota bacterium</name>
    <dbReference type="NCBI Taxonomy" id="2212470"/>
    <lineage>
        <taxon>Bacteria</taxon>
        <taxon>Candidatus Eiseniibacteriota</taxon>
    </lineage>
</organism>
<dbReference type="InterPro" id="IPR036388">
    <property type="entry name" value="WH-like_DNA-bd_sf"/>
</dbReference>
<dbReference type="Proteomes" id="UP000319771">
    <property type="component" value="Unassembled WGS sequence"/>
</dbReference>
<name>A0A538UDF6_UNCEI</name>
<dbReference type="SUPFAM" id="SSF88659">
    <property type="entry name" value="Sigma3 and sigma4 domains of RNA polymerase sigma factors"/>
    <property type="match status" value="1"/>
</dbReference>
<dbReference type="GO" id="GO:0016987">
    <property type="term" value="F:sigma factor activity"/>
    <property type="evidence" value="ECO:0007669"/>
    <property type="project" value="UniProtKB-KW"/>
</dbReference>
<evidence type="ECO:0000313" key="9">
    <source>
        <dbReference type="Proteomes" id="UP000319771"/>
    </source>
</evidence>
<dbReference type="Pfam" id="PF08281">
    <property type="entry name" value="Sigma70_r4_2"/>
    <property type="match status" value="1"/>
</dbReference>
<sequence>MTAEDALFARMETRSIPAAAVDWDAVYVQQLPGIYNFFRYRVGDGPVAEDLTSITFEKAWRARARYRRDLAGFSTWLLAIARNVAVDHYRAARPQLPLEAAASVTTGSTPEDVAVRRSDLDRLGALLATLAGRDRELVALKYGVGLTNRAIAGITGLSESNVGTLLHRVVQDLRARW</sequence>